<gene>
    <name evidence="2" type="ORF">L1O03_06800</name>
</gene>
<dbReference type="AlphaFoldDB" id="A0A9X1QQF2"/>
<keyword evidence="3" id="KW-1185">Reference proteome</keyword>
<keyword evidence="1" id="KW-0812">Transmembrane</keyword>
<evidence type="ECO:0000256" key="1">
    <source>
        <dbReference type="SAM" id="Phobius"/>
    </source>
</evidence>
<feature type="transmembrane region" description="Helical" evidence="1">
    <location>
        <begin position="116"/>
        <end position="132"/>
    </location>
</feature>
<proteinExistence type="predicted"/>
<keyword evidence="1" id="KW-1133">Transmembrane helix</keyword>
<feature type="transmembrane region" description="Helical" evidence="1">
    <location>
        <begin position="20"/>
        <end position="42"/>
    </location>
</feature>
<feature type="transmembrane region" description="Helical" evidence="1">
    <location>
        <begin position="81"/>
        <end position="104"/>
    </location>
</feature>
<evidence type="ECO:0000313" key="2">
    <source>
        <dbReference type="EMBL" id="MCF4006886.1"/>
    </source>
</evidence>
<dbReference type="EMBL" id="JAKGSI010000003">
    <property type="protein sequence ID" value="MCF4006886.1"/>
    <property type="molecule type" value="Genomic_DNA"/>
</dbReference>
<dbReference type="RefSeq" id="WP_236118710.1">
    <property type="nucleotide sequence ID" value="NZ_JAKGSI010000003.1"/>
</dbReference>
<comment type="caution">
    <text evidence="2">The sequence shown here is derived from an EMBL/GenBank/DDBJ whole genome shotgun (WGS) entry which is preliminary data.</text>
</comment>
<dbReference type="Proteomes" id="UP001139336">
    <property type="component" value="Unassembled WGS sequence"/>
</dbReference>
<name>A0A9X1QQF2_9CORY</name>
<feature type="transmembrane region" description="Helical" evidence="1">
    <location>
        <begin position="54"/>
        <end position="75"/>
    </location>
</feature>
<reference evidence="2" key="1">
    <citation type="submission" date="2022-01" db="EMBL/GenBank/DDBJ databases">
        <title>Corynebacterium sp. nov isolated from isolated from the feces of the greater white-fronted geese (Anser albifrons) at Poyang Lake, PR China.</title>
        <authorList>
            <person name="Liu Q."/>
        </authorList>
    </citation>
    <scope>NUCLEOTIDE SEQUENCE</scope>
    <source>
        <strain evidence="2">JCM 32435</strain>
    </source>
</reference>
<evidence type="ECO:0000313" key="3">
    <source>
        <dbReference type="Proteomes" id="UP001139336"/>
    </source>
</evidence>
<organism evidence="2 3">
    <name type="scientific">Corynebacterium uropygiale</name>
    <dbReference type="NCBI Taxonomy" id="1775911"/>
    <lineage>
        <taxon>Bacteria</taxon>
        <taxon>Bacillati</taxon>
        <taxon>Actinomycetota</taxon>
        <taxon>Actinomycetes</taxon>
        <taxon>Mycobacteriales</taxon>
        <taxon>Corynebacteriaceae</taxon>
        <taxon>Corynebacterium</taxon>
    </lineage>
</organism>
<sequence>MNAKSEQAEDAGRPYSRGEVAVAMMWLCAGSLISLFIECAYVHSRLTLPGGGSVMFPITIVIAALFNGVLTRTALLWSRNIGVVAIPVLSWLVGYFLLLFGPAITGDQLLGSSMRSLVLLIAGMAGGAWPLLRSRIEQL</sequence>
<protein>
    <submittedName>
        <fullName evidence="2">Uncharacterized protein</fullName>
    </submittedName>
</protein>
<accession>A0A9X1QQF2</accession>
<keyword evidence="1" id="KW-0472">Membrane</keyword>